<reference evidence="1" key="1">
    <citation type="journal article" date="2021" name="Proc. Natl. Acad. Sci. U.S.A.">
        <title>Three genomes in the algal genus Volvox reveal the fate of a haploid sex-determining region after a transition to homothallism.</title>
        <authorList>
            <person name="Yamamoto K."/>
            <person name="Hamaji T."/>
            <person name="Kawai-Toyooka H."/>
            <person name="Matsuzaki R."/>
            <person name="Takahashi F."/>
            <person name="Nishimura Y."/>
            <person name="Kawachi M."/>
            <person name="Noguchi H."/>
            <person name="Minakuchi Y."/>
            <person name="Umen J.G."/>
            <person name="Toyoda A."/>
            <person name="Nozaki H."/>
        </authorList>
    </citation>
    <scope>NUCLEOTIDE SEQUENCE</scope>
    <source>
        <strain evidence="1">NIES-3786</strain>
    </source>
</reference>
<keyword evidence="2" id="KW-1185">Reference proteome</keyword>
<accession>A0A8J4CYD4</accession>
<feature type="non-terminal residue" evidence="1">
    <location>
        <position position="103"/>
    </location>
</feature>
<proteinExistence type="predicted"/>
<name>A0A8J4CYD4_9CHLO</name>
<dbReference type="EMBL" id="BNCP01000066">
    <property type="protein sequence ID" value="GIL91523.1"/>
    <property type="molecule type" value="Genomic_DNA"/>
</dbReference>
<dbReference type="Proteomes" id="UP000747110">
    <property type="component" value="Unassembled WGS sequence"/>
</dbReference>
<evidence type="ECO:0000313" key="2">
    <source>
        <dbReference type="Proteomes" id="UP000747110"/>
    </source>
</evidence>
<evidence type="ECO:0000313" key="1">
    <source>
        <dbReference type="EMBL" id="GIL91523.1"/>
    </source>
</evidence>
<comment type="caution">
    <text evidence="1">The sequence shown here is derived from an EMBL/GenBank/DDBJ whole genome shotgun (WGS) entry which is preliminary data.</text>
</comment>
<dbReference type="AlphaFoldDB" id="A0A8J4CYD4"/>
<gene>
    <name evidence="1" type="ORF">Vretifemale_19131</name>
</gene>
<organism evidence="1 2">
    <name type="scientific">Volvox reticuliferus</name>
    <dbReference type="NCBI Taxonomy" id="1737510"/>
    <lineage>
        <taxon>Eukaryota</taxon>
        <taxon>Viridiplantae</taxon>
        <taxon>Chlorophyta</taxon>
        <taxon>core chlorophytes</taxon>
        <taxon>Chlorophyceae</taxon>
        <taxon>CS clade</taxon>
        <taxon>Chlamydomonadales</taxon>
        <taxon>Volvocaceae</taxon>
        <taxon>Volvox</taxon>
    </lineage>
</organism>
<protein>
    <submittedName>
        <fullName evidence="1">Uncharacterized protein</fullName>
    </submittedName>
</protein>
<sequence length="103" mass="11628">MEAITFIGNTISPISTAIDSQKRFLVNCSINAITDRMTRHQAAIMIKKLLQWGFIITDALPKQEASWARIKIWGGPRAQHIENALVLAALLDLWCKITKHFVL</sequence>